<comment type="caution">
    <text evidence="1">The sequence shown here is derived from an EMBL/GenBank/DDBJ whole genome shotgun (WGS) entry which is preliminary data.</text>
</comment>
<sequence>MAAFLEPPVVSKVLCAPGICQQFPGLVIKHTFIHVRSPDEEDFKFNTMRRTASAPTLLQGTLKVDEGNGQPLSPLTVAEVSNLRPMSMHGKQGSDYASVSSKQGSDYASVSSIFASAVSSKQGSDQESVSSVRWLPALCLPPPVPPGSKEHL</sequence>
<proteinExistence type="predicted"/>
<dbReference type="EMBL" id="CAJNNV010025747">
    <property type="protein sequence ID" value="CAE8615910.1"/>
    <property type="molecule type" value="Genomic_DNA"/>
</dbReference>
<accession>A0A813FR13</accession>
<organism evidence="1 2">
    <name type="scientific">Polarella glacialis</name>
    <name type="common">Dinoflagellate</name>
    <dbReference type="NCBI Taxonomy" id="89957"/>
    <lineage>
        <taxon>Eukaryota</taxon>
        <taxon>Sar</taxon>
        <taxon>Alveolata</taxon>
        <taxon>Dinophyceae</taxon>
        <taxon>Suessiales</taxon>
        <taxon>Suessiaceae</taxon>
        <taxon>Polarella</taxon>
    </lineage>
</organism>
<reference evidence="1" key="1">
    <citation type="submission" date="2021-02" db="EMBL/GenBank/DDBJ databases">
        <authorList>
            <person name="Dougan E. K."/>
            <person name="Rhodes N."/>
            <person name="Thang M."/>
            <person name="Chan C."/>
        </authorList>
    </citation>
    <scope>NUCLEOTIDE SEQUENCE</scope>
</reference>
<protein>
    <submittedName>
        <fullName evidence="1">Uncharacterized protein</fullName>
    </submittedName>
</protein>
<name>A0A813FR13_POLGL</name>
<keyword evidence="2" id="KW-1185">Reference proteome</keyword>
<dbReference type="AlphaFoldDB" id="A0A813FR13"/>
<gene>
    <name evidence="1" type="ORF">PGLA1383_LOCUS33619</name>
</gene>
<dbReference type="Proteomes" id="UP000654075">
    <property type="component" value="Unassembled WGS sequence"/>
</dbReference>
<evidence type="ECO:0000313" key="1">
    <source>
        <dbReference type="EMBL" id="CAE8615910.1"/>
    </source>
</evidence>
<evidence type="ECO:0000313" key="2">
    <source>
        <dbReference type="Proteomes" id="UP000654075"/>
    </source>
</evidence>